<evidence type="ECO:0000313" key="2">
    <source>
        <dbReference type="EMBL" id="PWN43604.1"/>
    </source>
</evidence>
<feature type="compositionally biased region" description="Low complexity" evidence="1">
    <location>
        <begin position="25"/>
        <end position="35"/>
    </location>
</feature>
<feature type="compositionally biased region" description="Polar residues" evidence="1">
    <location>
        <begin position="533"/>
        <end position="548"/>
    </location>
</feature>
<gene>
    <name evidence="2" type="ORF">IE81DRAFT_322262</name>
</gene>
<feature type="region of interest" description="Disordered" evidence="1">
    <location>
        <begin position="1"/>
        <end position="65"/>
    </location>
</feature>
<dbReference type="RefSeq" id="XP_025370764.1">
    <property type="nucleotide sequence ID" value="XM_025513577.1"/>
</dbReference>
<dbReference type="STRING" id="1522189.A0A316W253"/>
<feature type="region of interest" description="Disordered" evidence="1">
    <location>
        <begin position="533"/>
        <end position="638"/>
    </location>
</feature>
<dbReference type="InterPro" id="IPR036850">
    <property type="entry name" value="NDK-like_dom_sf"/>
</dbReference>
<dbReference type="AlphaFoldDB" id="A0A316W253"/>
<keyword evidence="3" id="KW-1185">Reference proteome</keyword>
<evidence type="ECO:0008006" key="4">
    <source>
        <dbReference type="Google" id="ProtNLM"/>
    </source>
</evidence>
<reference evidence="2 3" key="1">
    <citation type="journal article" date="2018" name="Mol. Biol. Evol.">
        <title>Broad Genomic Sampling Reveals a Smut Pathogenic Ancestry of the Fungal Clade Ustilaginomycotina.</title>
        <authorList>
            <person name="Kijpornyongpan T."/>
            <person name="Mondo S.J."/>
            <person name="Barry K."/>
            <person name="Sandor L."/>
            <person name="Lee J."/>
            <person name="Lipzen A."/>
            <person name="Pangilinan J."/>
            <person name="LaButti K."/>
            <person name="Hainaut M."/>
            <person name="Henrissat B."/>
            <person name="Grigoriev I.V."/>
            <person name="Spatafora J.W."/>
            <person name="Aime M.C."/>
        </authorList>
    </citation>
    <scope>NUCLEOTIDE SEQUENCE [LARGE SCALE GENOMIC DNA]</scope>
    <source>
        <strain evidence="2 3">MCA 4658</strain>
    </source>
</reference>
<protein>
    <recommendedName>
        <fullName evidence="4">Nucleoside diphosphate kinase</fullName>
    </recommendedName>
</protein>
<dbReference type="InParanoid" id="A0A316W253"/>
<proteinExistence type="predicted"/>
<organism evidence="2 3">
    <name type="scientific">Ceraceosorus guamensis</name>
    <dbReference type="NCBI Taxonomy" id="1522189"/>
    <lineage>
        <taxon>Eukaryota</taxon>
        <taxon>Fungi</taxon>
        <taxon>Dikarya</taxon>
        <taxon>Basidiomycota</taxon>
        <taxon>Ustilaginomycotina</taxon>
        <taxon>Exobasidiomycetes</taxon>
        <taxon>Ceraceosorales</taxon>
        <taxon>Ceraceosoraceae</taxon>
        <taxon>Ceraceosorus</taxon>
    </lineage>
</organism>
<accession>A0A316W253</accession>
<evidence type="ECO:0000313" key="3">
    <source>
        <dbReference type="Proteomes" id="UP000245783"/>
    </source>
</evidence>
<feature type="compositionally biased region" description="Polar residues" evidence="1">
    <location>
        <begin position="591"/>
        <end position="610"/>
    </location>
</feature>
<sequence>MLTPSKATPIVPFPSPQTALAQHRSSPNNSVPSSPFRLAPSASHSALTPSPRHSLRSRVSPASSVAPPLEGRVLAILLKSAAKVHRTAILNRAASAGLRCIAERTERWLADTDGDFLDAFLLHEPSDFARSTWAHRLTRGDIRVLVLEGPGGADTWTKLMGRDHEVEGPAIELDDDEGPDEGLRRTFGDAAVYGSSKEHATERQIAICFPEFAKAGVLDAFAAEASIDSNVQSSAARDQTDVDEQEVTSTIPPEGRVHHSSAHSRVDSADAAEPIDVPDVDEADEQAHVQHMSRENSTLILSADDVQYDEGGRAFAPDGTELALEEELHSTYERDTHAQVVDDELSRPSSSHISTHDPAARLVAKGPASGSAFRARPLPASTHSATRQPRLSRAAALRMGVDLPAPPVRKATEAEKNAASNDSIELGISGLRKAKAQRPTSIAEPTTAPRMNRAAAIRAGIELPPAPVRKPSTEHKKVVDPGVELGISGVPKTKAARPASIAGPTQAPRMNRAAAIRAGLELPPAAPRTRAISSATNGTDVSKSSSAGNVGISGLPRAEAAKPKSLQAPSVVPRGNRASVARGVNDPAGSPTRSMKQAVNGAQPTPQADYTASGHRRGSQSVSSIKALGTPSIAPRSNNAATRRLSVHAFPSAGDAPSTDGALSSRPASSMGSARPGSAAGRSSNTGIVMGRSQSAASRPAGRASSVTGTVSNDTQTSVLRAKAPPSSFRGFA</sequence>
<feature type="region of interest" description="Disordered" evidence="1">
    <location>
        <begin position="650"/>
        <end position="733"/>
    </location>
</feature>
<dbReference type="SUPFAM" id="SSF54919">
    <property type="entry name" value="Nucleoside diphosphate kinase, NDK"/>
    <property type="match status" value="1"/>
</dbReference>
<dbReference type="Proteomes" id="UP000245783">
    <property type="component" value="Unassembled WGS sequence"/>
</dbReference>
<dbReference type="OrthoDB" id="2162449at2759"/>
<feature type="compositionally biased region" description="Low complexity" evidence="1">
    <location>
        <begin position="692"/>
        <end position="706"/>
    </location>
</feature>
<feature type="compositionally biased region" description="Polar residues" evidence="1">
    <location>
        <begin position="707"/>
        <end position="719"/>
    </location>
</feature>
<evidence type="ECO:0000256" key="1">
    <source>
        <dbReference type="SAM" id="MobiDB-lite"/>
    </source>
</evidence>
<dbReference type="GeneID" id="37035447"/>
<dbReference type="EMBL" id="KZ819368">
    <property type="protein sequence ID" value="PWN43604.1"/>
    <property type="molecule type" value="Genomic_DNA"/>
</dbReference>
<dbReference type="Gene3D" id="3.30.70.141">
    <property type="entry name" value="Nucleoside diphosphate kinase-like domain"/>
    <property type="match status" value="1"/>
</dbReference>
<feature type="region of interest" description="Disordered" evidence="1">
    <location>
        <begin position="230"/>
        <end position="272"/>
    </location>
</feature>
<feature type="region of interest" description="Disordered" evidence="1">
    <location>
        <begin position="365"/>
        <end position="390"/>
    </location>
</feature>
<feature type="compositionally biased region" description="Low complexity" evidence="1">
    <location>
        <begin position="667"/>
        <end position="684"/>
    </location>
</feature>
<name>A0A316W253_9BASI</name>